<dbReference type="InterPro" id="IPR006224">
    <property type="entry name" value="PsdUridine_synth_RluA-like_CS"/>
</dbReference>
<evidence type="ECO:0000256" key="3">
    <source>
        <dbReference type="ARBA" id="ARBA00010876"/>
    </source>
</evidence>
<dbReference type="InterPro" id="IPR006145">
    <property type="entry name" value="PsdUridine_synth_RsuA/RluA"/>
</dbReference>
<comment type="catalytic activity">
    <reaction evidence="1">
        <text>uridine(955/2504/2580) in 23S rRNA = pseudouridine(955/2504/2580) in 23S rRNA</text>
        <dbReference type="Rhea" id="RHEA:42528"/>
        <dbReference type="Rhea" id="RHEA-COMP:10099"/>
        <dbReference type="Rhea" id="RHEA-COMP:10100"/>
        <dbReference type="ChEBI" id="CHEBI:65314"/>
        <dbReference type="ChEBI" id="CHEBI:65315"/>
        <dbReference type="EC" id="5.4.99.24"/>
    </reaction>
</comment>
<dbReference type="SMART" id="SM00363">
    <property type="entry name" value="S4"/>
    <property type="match status" value="1"/>
</dbReference>
<dbReference type="EMBL" id="CP000544">
    <property type="protein sequence ID" value="ABM62016.1"/>
    <property type="molecule type" value="Genomic_DNA"/>
</dbReference>
<dbReference type="Proteomes" id="UP000000647">
    <property type="component" value="Chromosome"/>
</dbReference>
<keyword evidence="6 9" id="KW-0413">Isomerase</keyword>
<reference evidence="12" key="1">
    <citation type="submission" date="2006-12" db="EMBL/GenBank/DDBJ databases">
        <title>Complete sequence of Halorhodospira halophila SL1.</title>
        <authorList>
            <consortium name="US DOE Joint Genome Institute"/>
            <person name="Copeland A."/>
            <person name="Lucas S."/>
            <person name="Lapidus A."/>
            <person name="Barry K."/>
            <person name="Detter J.C."/>
            <person name="Glavina del Rio T."/>
            <person name="Hammon N."/>
            <person name="Israni S."/>
            <person name="Dalin E."/>
            <person name="Tice H."/>
            <person name="Pitluck S."/>
            <person name="Saunders E."/>
            <person name="Brettin T."/>
            <person name="Bruce D."/>
            <person name="Han C."/>
            <person name="Tapia R."/>
            <person name="Schmutz J."/>
            <person name="Larimer F."/>
            <person name="Land M."/>
            <person name="Hauser L."/>
            <person name="Kyrpides N."/>
            <person name="Mikhailova N."/>
            <person name="Hoff W."/>
            <person name="Richardson P."/>
        </authorList>
    </citation>
    <scope>NUCLEOTIDE SEQUENCE [LARGE SCALE GENOMIC DNA]</scope>
    <source>
        <strain evidence="12">DSM 244 / SL1</strain>
    </source>
</reference>
<dbReference type="GO" id="GO:0000455">
    <property type="term" value="P:enzyme-directed rRNA pseudouridine synthesis"/>
    <property type="evidence" value="ECO:0007669"/>
    <property type="project" value="UniProtKB-ARBA"/>
</dbReference>
<evidence type="ECO:0000256" key="9">
    <source>
        <dbReference type="RuleBase" id="RU362028"/>
    </source>
</evidence>
<dbReference type="Pfam" id="PF01479">
    <property type="entry name" value="S4"/>
    <property type="match status" value="1"/>
</dbReference>
<gene>
    <name evidence="11" type="ordered locus">Hhal_1241</name>
</gene>
<dbReference type="HOGENOM" id="CLU_016902_1_1_6"/>
<evidence type="ECO:0000313" key="12">
    <source>
        <dbReference type="Proteomes" id="UP000000647"/>
    </source>
</evidence>
<dbReference type="CDD" id="cd02869">
    <property type="entry name" value="PseudoU_synth_RluA_like"/>
    <property type="match status" value="1"/>
</dbReference>
<dbReference type="AlphaFoldDB" id="A1WWF4"/>
<dbReference type="GO" id="GO:0160141">
    <property type="term" value="F:23S rRNA pseudouridine(955/2504/2580) synthase activity"/>
    <property type="evidence" value="ECO:0007669"/>
    <property type="project" value="UniProtKB-EC"/>
</dbReference>
<dbReference type="KEGG" id="hha:Hhal_1241"/>
<dbReference type="InterPro" id="IPR020103">
    <property type="entry name" value="PsdUridine_synth_cat_dom_sf"/>
</dbReference>
<evidence type="ECO:0000256" key="6">
    <source>
        <dbReference type="ARBA" id="ARBA00023235"/>
    </source>
</evidence>
<dbReference type="SUPFAM" id="SSF55120">
    <property type="entry name" value="Pseudouridine synthase"/>
    <property type="match status" value="1"/>
</dbReference>
<dbReference type="GO" id="GO:0003723">
    <property type="term" value="F:RNA binding"/>
    <property type="evidence" value="ECO:0007669"/>
    <property type="project" value="UniProtKB-KW"/>
</dbReference>
<dbReference type="SUPFAM" id="SSF55174">
    <property type="entry name" value="Alpha-L RNA-binding motif"/>
    <property type="match status" value="1"/>
</dbReference>
<organism evidence="11 12">
    <name type="scientific">Halorhodospira halophila (strain DSM 244 / SL1)</name>
    <name type="common">Ectothiorhodospira halophila (strain DSM 244 / SL1)</name>
    <dbReference type="NCBI Taxonomy" id="349124"/>
    <lineage>
        <taxon>Bacteria</taxon>
        <taxon>Pseudomonadati</taxon>
        <taxon>Pseudomonadota</taxon>
        <taxon>Gammaproteobacteria</taxon>
        <taxon>Chromatiales</taxon>
        <taxon>Ectothiorhodospiraceae</taxon>
        <taxon>Halorhodospira</taxon>
    </lineage>
</organism>
<dbReference type="InterPro" id="IPR036986">
    <property type="entry name" value="S4_RNA-bd_sf"/>
</dbReference>
<dbReference type="NCBIfam" id="TIGR00005">
    <property type="entry name" value="rluA_subfam"/>
    <property type="match status" value="1"/>
</dbReference>
<comment type="similarity">
    <text evidence="3 9">Belongs to the pseudouridine synthase RluA family.</text>
</comment>
<evidence type="ECO:0000259" key="10">
    <source>
        <dbReference type="SMART" id="SM00363"/>
    </source>
</evidence>
<dbReference type="InterPro" id="IPR002942">
    <property type="entry name" value="S4_RNA-bd"/>
</dbReference>
<evidence type="ECO:0000256" key="5">
    <source>
        <dbReference type="ARBA" id="ARBA00022884"/>
    </source>
</evidence>
<feature type="active site" evidence="7">
    <location>
        <position position="146"/>
    </location>
</feature>
<evidence type="ECO:0000256" key="4">
    <source>
        <dbReference type="ARBA" id="ARBA00022552"/>
    </source>
</evidence>
<keyword evidence="12" id="KW-1185">Reference proteome</keyword>
<keyword evidence="5 8" id="KW-0694">RNA-binding</keyword>
<dbReference type="STRING" id="349124.Hhal_1241"/>
<accession>A1WWF4</accession>
<feature type="domain" description="RNA-binding S4" evidence="10">
    <location>
        <begin position="20"/>
        <end position="77"/>
    </location>
</feature>
<dbReference type="EC" id="5.4.99.-" evidence="9"/>
<comment type="catalytic activity">
    <reaction evidence="9">
        <text>a uridine in RNA = a pseudouridine in RNA</text>
        <dbReference type="Rhea" id="RHEA:48348"/>
        <dbReference type="Rhea" id="RHEA-COMP:12068"/>
        <dbReference type="Rhea" id="RHEA-COMP:12069"/>
        <dbReference type="ChEBI" id="CHEBI:65314"/>
        <dbReference type="ChEBI" id="CHEBI:65315"/>
    </reaction>
</comment>
<sequence>MSASDPKVRHHQVLADEAGQRIDNFLLRQLKGVPRSRVYRLLRKGQVRVDGGRAKPTRRLSAGEVVRIPPVSGQRQTSQPASGGLPDGLEARLRRGVLYEDERLLVLDKPSGLAVHGGSTVRLGLVEALRGLRPDLPFIELVHRLDQETSGCLMLAKRRSTLRRLHEQLRQGKVEKHYTTLLVGPLRGVTPLRVDAPLERLPGAPRERQVRVSKQGRAAVTEFLRKQSWPQATLVTARLETGRTHQIRVHARHIGHPVAGDERYGDRGANATMRDYGLRRLFLHASSLRLQHPDTGEPLCIEAPLSDELKAVLERLSHSQDEESA</sequence>
<dbReference type="InterPro" id="IPR006225">
    <property type="entry name" value="PsdUridine_synth_RluC/D"/>
</dbReference>
<evidence type="ECO:0000256" key="7">
    <source>
        <dbReference type="PIRSR" id="PIRSR606225-1"/>
    </source>
</evidence>
<evidence type="ECO:0000256" key="8">
    <source>
        <dbReference type="PROSITE-ProRule" id="PRU00182"/>
    </source>
</evidence>
<proteinExistence type="inferred from homology"/>
<dbReference type="InterPro" id="IPR050188">
    <property type="entry name" value="RluA_PseudoU_synthase"/>
</dbReference>
<dbReference type="Gene3D" id="3.30.2350.10">
    <property type="entry name" value="Pseudouridine synthase"/>
    <property type="match status" value="1"/>
</dbReference>
<comment type="function">
    <text evidence="2">Responsible for synthesis of pseudouridine from uracil at positions 955, 2504 and 2580 in 23S ribosomal RNA.</text>
</comment>
<keyword evidence="4" id="KW-0698">rRNA processing</keyword>
<dbReference type="Pfam" id="PF00849">
    <property type="entry name" value="PseudoU_synth_2"/>
    <property type="match status" value="1"/>
</dbReference>
<reference evidence="11 12" key="2">
    <citation type="journal article" date="2013" name="Stand. Genomic Sci.">
        <title>Complete genome sequence of Halorhodospira halophila SL1.</title>
        <authorList>
            <person name="Challacombe J.F."/>
            <person name="Majid S."/>
            <person name="Deole R."/>
            <person name="Brettin T.S."/>
            <person name="Bruce D."/>
            <person name="Delano S.F."/>
            <person name="Detter J.C."/>
            <person name="Gleasner C.D."/>
            <person name="Han C.S."/>
            <person name="Misra M."/>
            <person name="Reitenga K.G."/>
            <person name="Mikhailova N."/>
            <person name="Woyke T."/>
            <person name="Pitluck S."/>
            <person name="Nolan M."/>
            <person name="Land M.L."/>
            <person name="Saunders E."/>
            <person name="Tapia R."/>
            <person name="Lapidus A."/>
            <person name="Ivanova N."/>
            <person name="Hoff W.D."/>
        </authorList>
    </citation>
    <scope>NUCLEOTIDE SEQUENCE [LARGE SCALE GENOMIC DNA]</scope>
    <source>
        <strain evidence="12">DSM 244 / SL1</strain>
    </source>
</reference>
<dbReference type="eggNOG" id="COG0564">
    <property type="taxonomic scope" value="Bacteria"/>
</dbReference>
<dbReference type="PROSITE" id="PS01129">
    <property type="entry name" value="PSI_RLU"/>
    <property type="match status" value="1"/>
</dbReference>
<evidence type="ECO:0000313" key="11">
    <source>
        <dbReference type="EMBL" id="ABM62016.1"/>
    </source>
</evidence>
<dbReference type="PANTHER" id="PTHR21600">
    <property type="entry name" value="MITOCHONDRIAL RNA PSEUDOURIDINE SYNTHASE"/>
    <property type="match status" value="1"/>
</dbReference>
<dbReference type="PANTHER" id="PTHR21600:SF92">
    <property type="entry name" value="RIBOSOMAL LARGE SUBUNIT PSEUDOURIDINE SYNTHASE C"/>
    <property type="match status" value="1"/>
</dbReference>
<evidence type="ECO:0000256" key="1">
    <source>
        <dbReference type="ARBA" id="ARBA00000381"/>
    </source>
</evidence>
<dbReference type="Gene3D" id="3.10.290.10">
    <property type="entry name" value="RNA-binding S4 domain"/>
    <property type="match status" value="1"/>
</dbReference>
<dbReference type="CDD" id="cd00165">
    <property type="entry name" value="S4"/>
    <property type="match status" value="1"/>
</dbReference>
<evidence type="ECO:0000256" key="2">
    <source>
        <dbReference type="ARBA" id="ARBA00002876"/>
    </source>
</evidence>
<protein>
    <recommendedName>
        <fullName evidence="9">Pseudouridine synthase</fullName>
        <ecNumber evidence="9">5.4.99.-</ecNumber>
    </recommendedName>
</protein>
<dbReference type="RefSeq" id="WP_011814039.1">
    <property type="nucleotide sequence ID" value="NC_008789.1"/>
</dbReference>
<dbReference type="PROSITE" id="PS50889">
    <property type="entry name" value="S4"/>
    <property type="match status" value="1"/>
</dbReference>
<name>A1WWF4_HALHL</name>
<dbReference type="OrthoDB" id="9807829at2"/>